<keyword evidence="1 3" id="KW-0456">Lyase</keyword>
<evidence type="ECO:0000259" key="2">
    <source>
        <dbReference type="Pfam" id="PF01557"/>
    </source>
</evidence>
<dbReference type="PANTHER" id="PTHR30143">
    <property type="entry name" value="ACID HYDRATASE"/>
    <property type="match status" value="1"/>
</dbReference>
<feature type="domain" description="Fumarylacetoacetase-like C-terminal" evidence="2">
    <location>
        <begin position="91"/>
        <end position="260"/>
    </location>
</feature>
<dbReference type="PANTHER" id="PTHR30143:SF0">
    <property type="entry name" value="2-KETO-4-PENTENOATE HYDRATASE"/>
    <property type="match status" value="1"/>
</dbReference>
<reference evidence="3 4" key="1">
    <citation type="submission" date="2019-05" db="EMBL/GenBank/DDBJ databases">
        <authorList>
            <person name="Zhou X."/>
        </authorList>
    </citation>
    <scope>NUCLEOTIDE SEQUENCE [LARGE SCALE GENOMIC DNA]</scope>
    <source>
        <strain evidence="3 4">DSM 432</strain>
    </source>
</reference>
<dbReference type="InterPro" id="IPR050772">
    <property type="entry name" value="Hydratase-Decarb/MhpD_sf"/>
</dbReference>
<dbReference type="InterPro" id="IPR011234">
    <property type="entry name" value="Fumarylacetoacetase-like_C"/>
</dbReference>
<sequence>MALDWKTLEAFAEHLENAELERRAITKITDDCPDLSWEEAYAIQDCIRARKVARGVRITGLKMGLTSLAKMTQMGVEDPIHGFITDYGMVPDGGEIAMDALIHPKVEAEVGFVLKRPLSGPGVDIDMVLAATDRIVPAVEVIDSRYRDFRFDLKSVIADNTSAARYVVGSSTTPFAASDLHRLNVVLEKNGSVVAEGVGATVLGHPAASVAMLANMLGRKGEGWEVPAEALILTGGITEAVPVARGDWIDVRYKDFGSVSLHFV</sequence>
<dbReference type="EMBL" id="VAUP01000037">
    <property type="protein sequence ID" value="TLX41417.1"/>
    <property type="molecule type" value="Genomic_DNA"/>
</dbReference>
<dbReference type="InterPro" id="IPR036663">
    <property type="entry name" value="Fumarylacetoacetase_C_sf"/>
</dbReference>
<evidence type="ECO:0000313" key="4">
    <source>
        <dbReference type="Proteomes" id="UP000305131"/>
    </source>
</evidence>
<gene>
    <name evidence="3" type="primary">dmpH</name>
    <name evidence="3" type="ORF">FBQ73_18295</name>
</gene>
<dbReference type="InterPro" id="IPR017630">
    <property type="entry name" value="4-oxalocrotonate_decarboxylase"/>
</dbReference>
<dbReference type="GO" id="GO:0005737">
    <property type="term" value="C:cytoplasm"/>
    <property type="evidence" value="ECO:0007669"/>
    <property type="project" value="TreeGrafter"/>
</dbReference>
<comment type="caution">
    <text evidence="3">The sequence shown here is derived from an EMBL/GenBank/DDBJ whole genome shotgun (WGS) entry which is preliminary data.</text>
</comment>
<dbReference type="SUPFAM" id="SSF56529">
    <property type="entry name" value="FAH"/>
    <property type="match status" value="1"/>
</dbReference>
<dbReference type="GO" id="GO:0008684">
    <property type="term" value="F:2-oxopent-4-enoate hydratase activity"/>
    <property type="evidence" value="ECO:0007669"/>
    <property type="project" value="TreeGrafter"/>
</dbReference>
<dbReference type="AlphaFoldDB" id="A0A6C1KCZ8"/>
<dbReference type="GO" id="GO:0047437">
    <property type="term" value="F:4-oxalocrotonate decarboxylase activity"/>
    <property type="evidence" value="ECO:0007669"/>
    <property type="project" value="UniProtKB-EC"/>
</dbReference>
<dbReference type="Proteomes" id="UP000305131">
    <property type="component" value="Unassembled WGS sequence"/>
</dbReference>
<organism evidence="3 4">
    <name type="scientific">Xanthobacter autotrophicus</name>
    <dbReference type="NCBI Taxonomy" id="280"/>
    <lineage>
        <taxon>Bacteria</taxon>
        <taxon>Pseudomonadati</taxon>
        <taxon>Pseudomonadota</taxon>
        <taxon>Alphaproteobacteria</taxon>
        <taxon>Hyphomicrobiales</taxon>
        <taxon>Xanthobacteraceae</taxon>
        <taxon>Xanthobacter</taxon>
    </lineage>
</organism>
<evidence type="ECO:0000256" key="1">
    <source>
        <dbReference type="ARBA" id="ARBA00023239"/>
    </source>
</evidence>
<accession>A0A6C1KCZ8</accession>
<name>A0A6C1KCZ8_XANAU</name>
<dbReference type="NCBIfam" id="TIGR03218">
    <property type="entry name" value="catechol_dmpH"/>
    <property type="match status" value="1"/>
</dbReference>
<proteinExistence type="predicted"/>
<dbReference type="Pfam" id="PF01557">
    <property type="entry name" value="FAA_hydrolase"/>
    <property type="match status" value="1"/>
</dbReference>
<protein>
    <submittedName>
        <fullName evidence="3">2-oxo-3-hexenedioate decarboxylase</fullName>
        <ecNumber evidence="3">4.1.1.77</ecNumber>
    </submittedName>
</protein>
<evidence type="ECO:0000313" key="3">
    <source>
        <dbReference type="EMBL" id="TLX41417.1"/>
    </source>
</evidence>
<dbReference type="OrthoDB" id="9792137at2"/>
<dbReference type="EC" id="4.1.1.77" evidence="3"/>
<dbReference type="Gene3D" id="3.90.850.10">
    <property type="entry name" value="Fumarylacetoacetase-like, C-terminal domain"/>
    <property type="match status" value="1"/>
</dbReference>